<feature type="domain" description="Gcp-like" evidence="2">
    <location>
        <begin position="20"/>
        <end position="86"/>
    </location>
</feature>
<dbReference type="AlphaFoldDB" id="A0A2J8A4Q2"/>
<dbReference type="Pfam" id="PF00814">
    <property type="entry name" value="TsaD"/>
    <property type="match status" value="1"/>
</dbReference>
<evidence type="ECO:0000256" key="1">
    <source>
        <dbReference type="SAM" id="MobiDB-lite"/>
    </source>
</evidence>
<dbReference type="Gene3D" id="3.30.420.40">
    <property type="match status" value="2"/>
</dbReference>
<reference evidence="3 4" key="1">
    <citation type="journal article" date="2017" name="Mol. Biol. Evol.">
        <title>The 4-celled Tetrabaena socialis nuclear genome reveals the essential components for genetic control of cell number at the origin of multicellularity in the volvocine lineage.</title>
        <authorList>
            <person name="Featherston J."/>
            <person name="Arakaki Y."/>
            <person name="Hanschen E.R."/>
            <person name="Ferris P.J."/>
            <person name="Michod R.E."/>
            <person name="Olson B.J.S.C."/>
            <person name="Nozaki H."/>
            <person name="Durand P.M."/>
        </authorList>
    </citation>
    <scope>NUCLEOTIDE SEQUENCE [LARGE SCALE GENOMIC DNA]</scope>
    <source>
        <strain evidence="3 4">NIES-571</strain>
    </source>
</reference>
<keyword evidence="4" id="KW-1185">Reference proteome</keyword>
<protein>
    <submittedName>
        <fullName evidence="3">Putative tRNA threonylcarbamoyladenosine biosynthesis protein osgepl1</fullName>
    </submittedName>
</protein>
<evidence type="ECO:0000259" key="2">
    <source>
        <dbReference type="Pfam" id="PF00814"/>
    </source>
</evidence>
<name>A0A2J8A4Q2_9CHLO</name>
<accession>A0A2J8A4Q2</accession>
<gene>
    <name evidence="3" type="ORF">TSOC_006040</name>
</gene>
<comment type="caution">
    <text evidence="3">The sequence shown here is derived from an EMBL/GenBank/DDBJ whole genome shotgun (WGS) entry which is preliminary data.</text>
</comment>
<dbReference type="EMBL" id="PGGS01000177">
    <property type="protein sequence ID" value="PNH07504.1"/>
    <property type="molecule type" value="Genomic_DNA"/>
</dbReference>
<dbReference type="InterPro" id="IPR043129">
    <property type="entry name" value="ATPase_NBD"/>
</dbReference>
<organism evidence="3 4">
    <name type="scientific">Tetrabaena socialis</name>
    <dbReference type="NCBI Taxonomy" id="47790"/>
    <lineage>
        <taxon>Eukaryota</taxon>
        <taxon>Viridiplantae</taxon>
        <taxon>Chlorophyta</taxon>
        <taxon>core chlorophytes</taxon>
        <taxon>Chlorophyceae</taxon>
        <taxon>CS clade</taxon>
        <taxon>Chlamydomonadales</taxon>
        <taxon>Tetrabaenaceae</taxon>
        <taxon>Tetrabaena</taxon>
    </lineage>
</organism>
<dbReference type="InterPro" id="IPR000905">
    <property type="entry name" value="Gcp-like_dom"/>
</dbReference>
<dbReference type="PANTHER" id="PTHR11735:SF6">
    <property type="entry name" value="TRNA N6-ADENOSINE THREONYLCARBAMOYLTRANSFERASE, MITOCHONDRIAL"/>
    <property type="match status" value="1"/>
</dbReference>
<sequence length="147" mass="15927">MCPVRFPASLGTRRWPSCLHLVEKTRRGVACARELAPELRQLVVAGGVACNQVVRSNLQALADKESLELVLPPPRWCTDNGVMVAWAGIERLALGWAEPPPPPLPQGGRRGGADWRQALRVLQVQRYQGGSAQPGSGQHKLNIRAGA</sequence>
<evidence type="ECO:0000313" key="3">
    <source>
        <dbReference type="EMBL" id="PNH07504.1"/>
    </source>
</evidence>
<proteinExistence type="predicted"/>
<dbReference type="OrthoDB" id="10259622at2759"/>
<evidence type="ECO:0000313" key="4">
    <source>
        <dbReference type="Proteomes" id="UP000236333"/>
    </source>
</evidence>
<feature type="region of interest" description="Disordered" evidence="1">
    <location>
        <begin position="128"/>
        <end position="147"/>
    </location>
</feature>
<dbReference type="SUPFAM" id="SSF53067">
    <property type="entry name" value="Actin-like ATPase domain"/>
    <property type="match status" value="1"/>
</dbReference>
<dbReference type="Proteomes" id="UP000236333">
    <property type="component" value="Unassembled WGS sequence"/>
</dbReference>
<dbReference type="PANTHER" id="PTHR11735">
    <property type="entry name" value="TRNA N6-ADENOSINE THREONYLCARBAMOYLTRANSFERASE"/>
    <property type="match status" value="1"/>
</dbReference>
<dbReference type="GO" id="GO:0005739">
    <property type="term" value="C:mitochondrion"/>
    <property type="evidence" value="ECO:0007669"/>
    <property type="project" value="TreeGrafter"/>
</dbReference>